<evidence type="ECO:0000313" key="1">
    <source>
        <dbReference type="EMBL" id="KIN94240.1"/>
    </source>
</evidence>
<dbReference type="EMBL" id="KN832107">
    <property type="protein sequence ID" value="KIN94240.1"/>
    <property type="molecule type" value="Genomic_DNA"/>
</dbReference>
<dbReference type="AlphaFoldDB" id="A0A0C3NER4"/>
<gene>
    <name evidence="1" type="ORF">M404DRAFT_17232</name>
</gene>
<reference evidence="2" key="2">
    <citation type="submission" date="2015-01" db="EMBL/GenBank/DDBJ databases">
        <title>Evolutionary Origins and Diversification of the Mycorrhizal Mutualists.</title>
        <authorList>
            <consortium name="DOE Joint Genome Institute"/>
            <consortium name="Mycorrhizal Genomics Consortium"/>
            <person name="Kohler A."/>
            <person name="Kuo A."/>
            <person name="Nagy L.G."/>
            <person name="Floudas D."/>
            <person name="Copeland A."/>
            <person name="Barry K.W."/>
            <person name="Cichocki N."/>
            <person name="Veneault-Fourrey C."/>
            <person name="LaButti K."/>
            <person name="Lindquist E.A."/>
            <person name="Lipzen A."/>
            <person name="Lundell T."/>
            <person name="Morin E."/>
            <person name="Murat C."/>
            <person name="Riley R."/>
            <person name="Ohm R."/>
            <person name="Sun H."/>
            <person name="Tunlid A."/>
            <person name="Henrissat B."/>
            <person name="Grigoriev I.V."/>
            <person name="Hibbett D.S."/>
            <person name="Martin F."/>
        </authorList>
    </citation>
    <scope>NUCLEOTIDE SEQUENCE [LARGE SCALE GENOMIC DNA]</scope>
    <source>
        <strain evidence="2">Marx 270</strain>
    </source>
</reference>
<organism evidence="1 2">
    <name type="scientific">Pisolithus tinctorius Marx 270</name>
    <dbReference type="NCBI Taxonomy" id="870435"/>
    <lineage>
        <taxon>Eukaryota</taxon>
        <taxon>Fungi</taxon>
        <taxon>Dikarya</taxon>
        <taxon>Basidiomycota</taxon>
        <taxon>Agaricomycotina</taxon>
        <taxon>Agaricomycetes</taxon>
        <taxon>Agaricomycetidae</taxon>
        <taxon>Boletales</taxon>
        <taxon>Sclerodermatineae</taxon>
        <taxon>Pisolithaceae</taxon>
        <taxon>Pisolithus</taxon>
    </lineage>
</organism>
<dbReference type="Proteomes" id="UP000054217">
    <property type="component" value="Unassembled WGS sequence"/>
</dbReference>
<accession>A0A0C3NER4</accession>
<sequence>MPYTSNPNSLMLNPVGPGTSIYHAIASNPPPHPSSWHQEMPERWFLPDQRRLIRVPRPLMYKTSNQTRPPVTFSTKGWPGVRVRDILNGTIRVDEPYDTPFSRFGWRSTKISLEWPGYARWRHGDLQCFEFYTGPEQKPITRQELAKTVCGVLHSFAESKQLIAPEYERWSLKHERVCISDIFLLSIHHYTDQWVPEFYVFESVVA</sequence>
<keyword evidence="2" id="KW-1185">Reference proteome</keyword>
<protein>
    <submittedName>
        <fullName evidence="1">Uncharacterized protein</fullName>
    </submittedName>
</protein>
<dbReference type="InParanoid" id="A0A0C3NER4"/>
<name>A0A0C3NER4_PISTI</name>
<evidence type="ECO:0000313" key="2">
    <source>
        <dbReference type="Proteomes" id="UP000054217"/>
    </source>
</evidence>
<reference evidence="1 2" key="1">
    <citation type="submission" date="2014-04" db="EMBL/GenBank/DDBJ databases">
        <authorList>
            <consortium name="DOE Joint Genome Institute"/>
            <person name="Kuo A."/>
            <person name="Kohler A."/>
            <person name="Costa M.D."/>
            <person name="Nagy L.G."/>
            <person name="Floudas D."/>
            <person name="Copeland A."/>
            <person name="Barry K.W."/>
            <person name="Cichocki N."/>
            <person name="Veneault-Fourrey C."/>
            <person name="LaButti K."/>
            <person name="Lindquist E.A."/>
            <person name="Lipzen A."/>
            <person name="Lundell T."/>
            <person name="Morin E."/>
            <person name="Murat C."/>
            <person name="Sun H."/>
            <person name="Tunlid A."/>
            <person name="Henrissat B."/>
            <person name="Grigoriev I.V."/>
            <person name="Hibbett D.S."/>
            <person name="Martin F."/>
            <person name="Nordberg H.P."/>
            <person name="Cantor M.N."/>
            <person name="Hua S.X."/>
        </authorList>
    </citation>
    <scope>NUCLEOTIDE SEQUENCE [LARGE SCALE GENOMIC DNA]</scope>
    <source>
        <strain evidence="1 2">Marx 270</strain>
    </source>
</reference>
<dbReference type="OrthoDB" id="2602575at2759"/>
<dbReference type="HOGENOM" id="CLU_1355127_0_0_1"/>
<proteinExistence type="predicted"/>